<dbReference type="Proteomes" id="UP000240638">
    <property type="component" value="Unassembled WGS sequence"/>
</dbReference>
<sequence>MLGLVVLSAATALTPCDAGAQGTDTGDGGLFSGQTATHTAAAVVKTDPATNTVTLRDDNGTVTDVVVDRAVGDVKKLRIGDRVDITYKRALVLSAEKTGSGSIRERVDTQTITPAPGGSTTSTHRVQAVATVLAIDRANRKLTLRGPTGTMTLQATDDRFLKGLNVGDNIRVDYLEATALQVMRDGIPVQ</sequence>
<reference evidence="1 2" key="1">
    <citation type="submission" date="2018-03" db="EMBL/GenBank/DDBJ databases">
        <title>Whole genome analyses suggest that Burkholderia sensu lato contains two further novel genera in the rhizoxinica-symbiotica group Mycetohabitans gen. nov., and Trinickia gen. nov.: implications for the evolution of diazotrophy and nodulation in the Burkholderiaceae.</title>
        <authorList>
            <person name="Estrada De Los Santos P."/>
            <person name="Palmer M."/>
            <person name="Chavez-Ramirez B."/>
            <person name="Steenkamp E.T."/>
            <person name="Hirsch A.M."/>
            <person name="Manyaka P."/>
            <person name="Maluk M."/>
            <person name="Lafos M."/>
            <person name="Crook M."/>
            <person name="Gross E."/>
            <person name="Simon M.F."/>
            <person name="Bueno Dos Reis Junior F."/>
            <person name="Poole P.S."/>
            <person name="Venter S.N."/>
            <person name="James E.K."/>
        </authorList>
    </citation>
    <scope>NUCLEOTIDE SEQUENCE [LARGE SCALE GENOMIC DNA]</scope>
    <source>
        <strain evidence="1 2">JPY-366</strain>
    </source>
</reference>
<evidence type="ECO:0000313" key="1">
    <source>
        <dbReference type="EMBL" id="PTB19157.1"/>
    </source>
</evidence>
<accession>A0A2T3XRQ7</accession>
<dbReference type="AlphaFoldDB" id="A0A2T3XRQ7"/>
<comment type="caution">
    <text evidence="1">The sequence shown here is derived from an EMBL/GenBank/DDBJ whole genome shotgun (WGS) entry which is preliminary data.</text>
</comment>
<proteinExistence type="predicted"/>
<organism evidence="1 2">
    <name type="scientific">Trinickia symbiotica</name>
    <dbReference type="NCBI Taxonomy" id="863227"/>
    <lineage>
        <taxon>Bacteria</taxon>
        <taxon>Pseudomonadati</taxon>
        <taxon>Pseudomonadota</taxon>
        <taxon>Betaproteobacteria</taxon>
        <taxon>Burkholderiales</taxon>
        <taxon>Burkholderiaceae</taxon>
        <taxon>Trinickia</taxon>
    </lineage>
</organism>
<gene>
    <name evidence="1" type="ORF">C9I57_19195</name>
</gene>
<evidence type="ECO:0000313" key="2">
    <source>
        <dbReference type="Proteomes" id="UP000240638"/>
    </source>
</evidence>
<dbReference type="EMBL" id="PYUC01000009">
    <property type="protein sequence ID" value="PTB19157.1"/>
    <property type="molecule type" value="Genomic_DNA"/>
</dbReference>
<evidence type="ECO:0008006" key="3">
    <source>
        <dbReference type="Google" id="ProtNLM"/>
    </source>
</evidence>
<name>A0A2T3XRQ7_9BURK</name>
<protein>
    <recommendedName>
        <fullName evidence="3">DUF5666 domain-containing protein</fullName>
    </recommendedName>
</protein>